<evidence type="ECO:0008006" key="4">
    <source>
        <dbReference type="Google" id="ProtNLM"/>
    </source>
</evidence>
<dbReference type="AlphaFoldDB" id="A0A9W6K9W8"/>
<dbReference type="PANTHER" id="PTHR30469:SF15">
    <property type="entry name" value="HLYD FAMILY OF SECRETION PROTEINS"/>
    <property type="match status" value="1"/>
</dbReference>
<protein>
    <recommendedName>
        <fullName evidence="4">RND efflux pump membrane fusion protein barrel-sandwich domain-containing protein</fullName>
    </recommendedName>
</protein>
<dbReference type="Gene3D" id="2.40.420.20">
    <property type="match status" value="1"/>
</dbReference>
<evidence type="ECO:0000313" key="2">
    <source>
        <dbReference type="EMBL" id="GLK91442.1"/>
    </source>
</evidence>
<dbReference type="PANTHER" id="PTHR30469">
    <property type="entry name" value="MULTIDRUG RESISTANCE PROTEIN MDTA"/>
    <property type="match status" value="1"/>
</dbReference>
<dbReference type="GO" id="GO:1990281">
    <property type="term" value="C:efflux pump complex"/>
    <property type="evidence" value="ECO:0007669"/>
    <property type="project" value="TreeGrafter"/>
</dbReference>
<sequence length="423" mass="45937">MRVKYVFLTLASAAALLALTDHLWERSLVIAQPLPETLEGHIPMVSQQSPVTQMYPVELEGSVVAAQTLTVRAPIDGVVQYLHEATDETVEADAQLAVVESVELTLKRLDNDSKLAELRATLQLYAQNSSPDLRKLQATVEGGKQRYRYAESSFQKVQELFQRGLVSGKEHADARVQLEADRLALAAAEREFADARSLGPAHHLKVYNQLQAAQLERDQLAKAQANLTIRAPFAGHLRRYAPAITHDSSVWRVGDSIKAGEALFYLESTSRLVKVDVSPAMLAHFRPGDSVQVHSKGEASLAVQGIVQDIIRAPYDSGTSASGESVAQVRIALSDPTFDLAGIRKVMVSKALPQLGMPVPAGAVLNEGGERFVYVRPCAEFAAQYTRRRVVVSVEQAGMALITGGLLEGECIALVAEGTPWGR</sequence>
<dbReference type="GO" id="GO:0015562">
    <property type="term" value="F:efflux transmembrane transporter activity"/>
    <property type="evidence" value="ECO:0007669"/>
    <property type="project" value="TreeGrafter"/>
</dbReference>
<dbReference type="EMBL" id="BSFN01000020">
    <property type="protein sequence ID" value="GLK91442.1"/>
    <property type="molecule type" value="Genomic_DNA"/>
</dbReference>
<proteinExistence type="predicted"/>
<keyword evidence="3" id="KW-1185">Reference proteome</keyword>
<evidence type="ECO:0000313" key="3">
    <source>
        <dbReference type="Proteomes" id="UP001143328"/>
    </source>
</evidence>
<accession>A0A9W6K9W8</accession>
<organism evidence="2 3">
    <name type="scientific">Pseudomonas turukhanskensis</name>
    <dbReference type="NCBI Taxonomy" id="1806536"/>
    <lineage>
        <taxon>Bacteria</taxon>
        <taxon>Pseudomonadati</taxon>
        <taxon>Pseudomonadota</taxon>
        <taxon>Gammaproteobacteria</taxon>
        <taxon>Pseudomonadales</taxon>
        <taxon>Pseudomonadaceae</taxon>
        <taxon>Pseudomonas</taxon>
    </lineage>
</organism>
<feature type="signal peptide" evidence="1">
    <location>
        <begin position="1"/>
        <end position="23"/>
    </location>
</feature>
<gene>
    <name evidence="2" type="ORF">GCM10017655_45060</name>
</gene>
<name>A0A9W6K9W8_9PSED</name>
<dbReference type="RefSeq" id="WP_271197689.1">
    <property type="nucleotide sequence ID" value="NZ_BSFN01000020.1"/>
</dbReference>
<evidence type="ECO:0000256" key="1">
    <source>
        <dbReference type="SAM" id="SignalP"/>
    </source>
</evidence>
<keyword evidence="1" id="KW-0732">Signal</keyword>
<comment type="caution">
    <text evidence="2">The sequence shown here is derived from an EMBL/GenBank/DDBJ whole genome shotgun (WGS) entry which is preliminary data.</text>
</comment>
<reference evidence="2" key="1">
    <citation type="journal article" date="2014" name="Int. J. Syst. Evol. Microbiol.">
        <title>Complete genome sequence of Corynebacterium casei LMG S-19264T (=DSM 44701T), isolated from a smear-ripened cheese.</title>
        <authorList>
            <consortium name="US DOE Joint Genome Institute (JGI-PGF)"/>
            <person name="Walter F."/>
            <person name="Albersmeier A."/>
            <person name="Kalinowski J."/>
            <person name="Ruckert C."/>
        </authorList>
    </citation>
    <scope>NUCLEOTIDE SEQUENCE</scope>
    <source>
        <strain evidence="2">VKM B-2935</strain>
    </source>
</reference>
<reference evidence="2" key="2">
    <citation type="submission" date="2023-01" db="EMBL/GenBank/DDBJ databases">
        <authorList>
            <person name="Sun Q."/>
            <person name="Evtushenko L."/>
        </authorList>
    </citation>
    <scope>NUCLEOTIDE SEQUENCE</scope>
    <source>
        <strain evidence="2">VKM B-2935</strain>
    </source>
</reference>
<feature type="chain" id="PRO_5040841401" description="RND efflux pump membrane fusion protein barrel-sandwich domain-containing protein" evidence="1">
    <location>
        <begin position="24"/>
        <end position="423"/>
    </location>
</feature>
<dbReference type="Proteomes" id="UP001143328">
    <property type="component" value="Unassembled WGS sequence"/>
</dbReference>